<keyword evidence="2" id="KW-0472">Membrane</keyword>
<reference evidence="3 4" key="1">
    <citation type="submission" date="2023-01" db="EMBL/GenBank/DDBJ databases">
        <title>Genome sequence resource and annotation of Enterobacter ludwigii, an economically important pathogen of seedling wilt with strawberry.</title>
        <authorList>
            <person name="Xie Y."/>
        </authorList>
    </citation>
    <scope>NUCLEOTIDE SEQUENCE [LARGE SCALE GENOMIC DNA]</scope>
    <source>
        <strain evidence="3 4">CM-TZ4</strain>
        <plasmid evidence="3 4">unnamed2</plasmid>
    </source>
</reference>
<keyword evidence="3" id="KW-0614">Plasmid</keyword>
<keyword evidence="2" id="KW-1133">Transmembrane helix</keyword>
<keyword evidence="4" id="KW-1185">Reference proteome</keyword>
<sequence length="459" mass="52117">MFDKFKSTKLKKISAPEEIQESRIHILNFHKRRFVVGLQWEPVRKSVNIMKEVRRIGKQRNLDVVALRRSDSWQAGFAPKTKHKLRGSYSLIVSLASLLEGCCIAVISLGVGADGNEKFTLIGKTEKGGIHPFSDEIYSLEDIHQTVVDLKSELRGSHSDLTIPVYGDHVAFDWVTDNLDLNELLSPKNLSKDFKLKPLTLGMTKNQLLALAITVVMLIVVALFISQYQERLAERKRQIIAKEQAKLEEINKNARYQAALDKFKHPWINSPAIKQFIESCTLLRFKIPLSLEGWIPTTMECQSDGMKINLSRPENSAVTTKNVIDAIKQKYGVDTDFFYNQTSIVGFKIKNDVAPNGDDPMLSINEQLVKAISLFQAVNVEASFNPVAIVDVKKNEFGEDLPIQDWQEYTFEVETIVDPGLIFEKDDFQGMRLFSIMYTFDQTSKTVQYKMKGAIYGAR</sequence>
<dbReference type="AlphaFoldDB" id="A0AAX3LIT4"/>
<organism evidence="3 4">
    <name type="scientific">Enterobacter ludwigii</name>
    <dbReference type="NCBI Taxonomy" id="299767"/>
    <lineage>
        <taxon>Bacteria</taxon>
        <taxon>Pseudomonadati</taxon>
        <taxon>Pseudomonadota</taxon>
        <taxon>Gammaproteobacteria</taxon>
        <taxon>Enterobacterales</taxon>
        <taxon>Enterobacteriaceae</taxon>
        <taxon>Enterobacter</taxon>
        <taxon>Enterobacter cloacae complex</taxon>
    </lineage>
</organism>
<dbReference type="InterPro" id="IPR009663">
    <property type="entry name" value="PAP_PilO"/>
</dbReference>
<feature type="coiled-coil region" evidence="1">
    <location>
        <begin position="225"/>
        <end position="253"/>
    </location>
</feature>
<dbReference type="Pfam" id="PF06864">
    <property type="entry name" value="PAP_PilO"/>
    <property type="match status" value="1"/>
</dbReference>
<dbReference type="EMBL" id="CP116349">
    <property type="protein sequence ID" value="WCE16150.1"/>
    <property type="molecule type" value="Genomic_DNA"/>
</dbReference>
<keyword evidence="1" id="KW-0175">Coiled coil</keyword>
<accession>A0AAX3LIT4</accession>
<feature type="transmembrane region" description="Helical" evidence="2">
    <location>
        <begin position="208"/>
        <end position="228"/>
    </location>
</feature>
<name>A0AAX3LIT4_9ENTR</name>
<dbReference type="RefSeq" id="WP_271661492.1">
    <property type="nucleotide sequence ID" value="NZ_CP116349.1"/>
</dbReference>
<evidence type="ECO:0000256" key="2">
    <source>
        <dbReference type="SAM" id="Phobius"/>
    </source>
</evidence>
<evidence type="ECO:0000313" key="4">
    <source>
        <dbReference type="Proteomes" id="UP001210538"/>
    </source>
</evidence>
<evidence type="ECO:0000313" key="3">
    <source>
        <dbReference type="EMBL" id="WCE16150.1"/>
    </source>
</evidence>
<proteinExistence type="predicted"/>
<evidence type="ECO:0000256" key="1">
    <source>
        <dbReference type="SAM" id="Coils"/>
    </source>
</evidence>
<protein>
    <submittedName>
        <fullName evidence="3">Type 4b pilus protein PilO2</fullName>
    </submittedName>
</protein>
<gene>
    <name evidence="3" type="primary">pilO2</name>
    <name evidence="3" type="ORF">PHA72_27505</name>
</gene>
<feature type="transmembrane region" description="Helical" evidence="2">
    <location>
        <begin position="89"/>
        <end position="111"/>
    </location>
</feature>
<geneLocation type="plasmid" evidence="3 4">
    <name>unnamed2</name>
</geneLocation>
<dbReference type="Proteomes" id="UP001210538">
    <property type="component" value="Plasmid unnamed2"/>
</dbReference>
<keyword evidence="2" id="KW-0812">Transmembrane</keyword>